<evidence type="ECO:0000313" key="2">
    <source>
        <dbReference type="EMBL" id="MXQ74157.1"/>
    </source>
</evidence>
<organism evidence="2 3">
    <name type="scientific">Copranaerobaculum intestinale</name>
    <dbReference type="NCBI Taxonomy" id="2692629"/>
    <lineage>
        <taxon>Bacteria</taxon>
        <taxon>Bacillati</taxon>
        <taxon>Bacillota</taxon>
        <taxon>Erysipelotrichia</taxon>
        <taxon>Erysipelotrichales</taxon>
        <taxon>Erysipelotrichaceae</taxon>
        <taxon>Copranaerobaculum</taxon>
    </lineage>
</organism>
<dbReference type="PANTHER" id="PTHR36512:SF3">
    <property type="entry name" value="BLR5678 PROTEIN"/>
    <property type="match status" value="1"/>
</dbReference>
<reference evidence="2 3" key="1">
    <citation type="submission" date="2019-12" db="EMBL/GenBank/DDBJ databases">
        <authorList>
            <person name="Yang R."/>
        </authorList>
    </citation>
    <scope>NUCLEOTIDE SEQUENCE [LARGE SCALE GENOMIC DNA]</scope>
    <source>
        <strain evidence="2 3">DONG20-135</strain>
    </source>
</reference>
<sequence>MKDIQVTEVFGFQIGQAEDEKGGSGCTVILCPQGACAGVDVRGGAPATRETDLLDPINMVERIHAVMLSGGSAYGLDAASGAMRYLEEQGIGHDMNVAVVPIVCGASLFDLSVGDASCRPDKEMGYQACLNSEQNHFEEGCHGAGTGASIGKILGFEKAMKSGIGGYGVQLGDLQVAAIVAVNACGDIYDPHLHEIIGGPMVNHQILPTTQVLKQGVEMPQGNTTIGCILTNAVLTKAQAKKIAGITHDGYARVITPVHTMSDGDTVFVMGSQQVKAMPDIVGAIAAEVMSEAILRAFKSAKAAYGLPCYQDIRG</sequence>
<dbReference type="InterPro" id="IPR005321">
    <property type="entry name" value="Peptidase_S58_DmpA"/>
</dbReference>
<dbReference type="GO" id="GO:0004177">
    <property type="term" value="F:aminopeptidase activity"/>
    <property type="evidence" value="ECO:0007669"/>
    <property type="project" value="TreeGrafter"/>
</dbReference>
<evidence type="ECO:0000256" key="1">
    <source>
        <dbReference type="ARBA" id="ARBA00007068"/>
    </source>
</evidence>
<dbReference type="AlphaFoldDB" id="A0A6N8UFV1"/>
<proteinExistence type="inferred from homology"/>
<comment type="similarity">
    <text evidence="1">Belongs to the peptidase S58 family.</text>
</comment>
<reference evidence="2 3" key="2">
    <citation type="submission" date="2020-01" db="EMBL/GenBank/DDBJ databases">
        <title>Clostridiaceae sp. nov. isolated from the gut of human by culturomics.</title>
        <authorList>
            <person name="Chang Y."/>
        </authorList>
    </citation>
    <scope>NUCLEOTIDE SEQUENCE [LARGE SCALE GENOMIC DNA]</scope>
    <source>
        <strain evidence="2 3">DONG20-135</strain>
    </source>
</reference>
<dbReference type="Proteomes" id="UP000434036">
    <property type="component" value="Unassembled WGS sequence"/>
</dbReference>
<accession>A0A6N8UFV1</accession>
<protein>
    <submittedName>
        <fullName evidence="2">Peptidase S58 family protein</fullName>
    </submittedName>
</protein>
<comment type="caution">
    <text evidence="2">The sequence shown here is derived from an EMBL/GenBank/DDBJ whole genome shotgun (WGS) entry which is preliminary data.</text>
</comment>
<dbReference type="Pfam" id="PF03576">
    <property type="entry name" value="Peptidase_S58"/>
    <property type="match status" value="1"/>
</dbReference>
<gene>
    <name evidence="2" type="ORF">GSF08_09420</name>
</gene>
<dbReference type="CDD" id="cd02252">
    <property type="entry name" value="nylC_like"/>
    <property type="match status" value="1"/>
</dbReference>
<evidence type="ECO:0000313" key="3">
    <source>
        <dbReference type="Proteomes" id="UP000434036"/>
    </source>
</evidence>
<dbReference type="PANTHER" id="PTHR36512">
    <property type="entry name" value="D-AMINOPEPTIDASE"/>
    <property type="match status" value="1"/>
</dbReference>
<dbReference type="InterPro" id="IPR016117">
    <property type="entry name" value="ArgJ-like_dom_sf"/>
</dbReference>
<dbReference type="EMBL" id="WUUQ01000003">
    <property type="protein sequence ID" value="MXQ74157.1"/>
    <property type="molecule type" value="Genomic_DNA"/>
</dbReference>
<name>A0A6N8UFV1_9FIRM</name>
<dbReference type="RefSeq" id="WP_160625541.1">
    <property type="nucleotide sequence ID" value="NZ_WUUQ01000003.1"/>
</dbReference>
<keyword evidence="3" id="KW-1185">Reference proteome</keyword>
<dbReference type="Gene3D" id="3.60.70.12">
    <property type="entry name" value="L-amino peptidase D-ALA esterase/amidase"/>
    <property type="match status" value="1"/>
</dbReference>
<dbReference type="SUPFAM" id="SSF56266">
    <property type="entry name" value="DmpA/ArgJ-like"/>
    <property type="match status" value="1"/>
</dbReference>